<dbReference type="RefSeq" id="WP_229710176.1">
    <property type="nucleotide sequence ID" value="NZ_BMLK01000008.1"/>
</dbReference>
<comment type="caution">
    <text evidence="1">The sequence shown here is derived from an EMBL/GenBank/DDBJ whole genome shotgun (WGS) entry which is preliminary data.</text>
</comment>
<organism evidence="1 2">
    <name type="scientific">Novosphingobium indicum</name>
    <dbReference type="NCBI Taxonomy" id="462949"/>
    <lineage>
        <taxon>Bacteria</taxon>
        <taxon>Pseudomonadati</taxon>
        <taxon>Pseudomonadota</taxon>
        <taxon>Alphaproteobacteria</taxon>
        <taxon>Sphingomonadales</taxon>
        <taxon>Sphingomonadaceae</taxon>
        <taxon>Novosphingobium</taxon>
    </lineage>
</organism>
<evidence type="ECO:0000313" key="1">
    <source>
        <dbReference type="EMBL" id="GGN49152.1"/>
    </source>
</evidence>
<name>A0ABQ2JN77_9SPHN</name>
<protein>
    <recommendedName>
        <fullName evidence="3">Pilus assembly protein TadE</fullName>
    </recommendedName>
</protein>
<reference evidence="2" key="1">
    <citation type="journal article" date="2019" name="Int. J. Syst. Evol. Microbiol.">
        <title>The Global Catalogue of Microorganisms (GCM) 10K type strain sequencing project: providing services to taxonomists for standard genome sequencing and annotation.</title>
        <authorList>
            <consortium name="The Broad Institute Genomics Platform"/>
            <consortium name="The Broad Institute Genome Sequencing Center for Infectious Disease"/>
            <person name="Wu L."/>
            <person name="Ma J."/>
        </authorList>
    </citation>
    <scope>NUCLEOTIDE SEQUENCE [LARGE SCALE GENOMIC DNA]</scope>
    <source>
        <strain evidence="2">CGMCC 1.6784</strain>
    </source>
</reference>
<sequence length="235" mass="25228">MQLSAGGLTPSRIRQVLCRRAICTGRFARRLRHDNSGVSLLELALSLPFLLTLGLYGTEMAYMATVNMQVGEIAISVADNASRLGQTDNSSVTPTVTEAQIDSVMIGALFEGDAFDFKKNGRIILSSLEKDSITGKQYIHWQRCTGDLDRDSTYGPAGTGLSVLTLPGMGPASNKITANSSSAVMFVEVFYDYQPLFGTMFAGDTVFHREAAFIIRDDRNLTSGVTGSGGNSSCS</sequence>
<gene>
    <name evidence="1" type="ORF">GCM10011349_19480</name>
</gene>
<proteinExistence type="predicted"/>
<accession>A0ABQ2JN77</accession>
<dbReference type="EMBL" id="BMLK01000008">
    <property type="protein sequence ID" value="GGN49152.1"/>
    <property type="molecule type" value="Genomic_DNA"/>
</dbReference>
<dbReference type="Proteomes" id="UP000605099">
    <property type="component" value="Unassembled WGS sequence"/>
</dbReference>
<keyword evidence="2" id="KW-1185">Reference proteome</keyword>
<evidence type="ECO:0008006" key="3">
    <source>
        <dbReference type="Google" id="ProtNLM"/>
    </source>
</evidence>
<evidence type="ECO:0000313" key="2">
    <source>
        <dbReference type="Proteomes" id="UP000605099"/>
    </source>
</evidence>